<dbReference type="EMBL" id="JACHJO010000014">
    <property type="protein sequence ID" value="MBB6122061.1"/>
    <property type="molecule type" value="Genomic_DNA"/>
</dbReference>
<organism evidence="1 2">
    <name type="scientific">Nocardiopsis algeriensis</name>
    <dbReference type="NCBI Taxonomy" id="1478215"/>
    <lineage>
        <taxon>Bacteria</taxon>
        <taxon>Bacillati</taxon>
        <taxon>Actinomycetota</taxon>
        <taxon>Actinomycetes</taxon>
        <taxon>Streptosporangiales</taxon>
        <taxon>Nocardiopsidaceae</taxon>
        <taxon>Nocardiopsis</taxon>
    </lineage>
</organism>
<comment type="caution">
    <text evidence="1">The sequence shown here is derived from an EMBL/GenBank/DDBJ whole genome shotgun (WGS) entry which is preliminary data.</text>
</comment>
<evidence type="ECO:0000313" key="2">
    <source>
        <dbReference type="Proteomes" id="UP000536604"/>
    </source>
</evidence>
<dbReference type="Proteomes" id="UP000536604">
    <property type="component" value="Unassembled WGS sequence"/>
</dbReference>
<name>A0A841J146_9ACTN</name>
<protein>
    <submittedName>
        <fullName evidence="1">Uncharacterized protein</fullName>
    </submittedName>
</protein>
<sequence>MSTAYFEAQGWSVKDVGATESYDLLLKRGDACMWR</sequence>
<proteinExistence type="predicted"/>
<gene>
    <name evidence="1" type="ORF">FHS13_004046</name>
</gene>
<dbReference type="AlphaFoldDB" id="A0A841J146"/>
<reference evidence="1 2" key="1">
    <citation type="submission" date="2020-08" db="EMBL/GenBank/DDBJ databases">
        <title>Genomic Encyclopedia of Type Strains, Phase III (KMG-III): the genomes of soil and plant-associated and newly described type strains.</title>
        <authorList>
            <person name="Whitman W."/>
        </authorList>
    </citation>
    <scope>NUCLEOTIDE SEQUENCE [LARGE SCALE GENOMIC DNA]</scope>
    <source>
        <strain evidence="1 2">CECT 8712</strain>
    </source>
</reference>
<accession>A0A841J146</accession>
<evidence type="ECO:0000313" key="1">
    <source>
        <dbReference type="EMBL" id="MBB6122061.1"/>
    </source>
</evidence>
<keyword evidence="2" id="KW-1185">Reference proteome</keyword>